<feature type="chain" id="PRO_5042502939" description="Outer membrane protein beta-barrel domain-containing protein" evidence="1">
    <location>
        <begin position="23"/>
        <end position="201"/>
    </location>
</feature>
<feature type="signal peptide" evidence="1">
    <location>
        <begin position="1"/>
        <end position="22"/>
    </location>
</feature>
<gene>
    <name evidence="2" type="ORF">P0Y53_11560</name>
</gene>
<evidence type="ECO:0000256" key="1">
    <source>
        <dbReference type="SAM" id="SignalP"/>
    </source>
</evidence>
<keyword evidence="1" id="KW-0732">Signal</keyword>
<reference evidence="2" key="1">
    <citation type="submission" date="2023-03" db="EMBL/GenBank/DDBJ databases">
        <title>Andean soil-derived lignocellulolytic bacterial consortium as a source of novel taxa and putative plastic-active enzymes.</title>
        <authorList>
            <person name="Diaz-Garcia L."/>
            <person name="Chuvochina M."/>
            <person name="Feuerriegel G."/>
            <person name="Bunk B."/>
            <person name="Sproer C."/>
            <person name="Streit W.R."/>
            <person name="Rodriguez L.M."/>
            <person name="Overmann J."/>
            <person name="Jimenez D.J."/>
        </authorList>
    </citation>
    <scope>NUCLEOTIDE SEQUENCE</scope>
    <source>
        <strain evidence="2">MAG 7</strain>
    </source>
</reference>
<evidence type="ECO:0008006" key="4">
    <source>
        <dbReference type="Google" id="ProtNLM"/>
    </source>
</evidence>
<name>A0AAJ6BJQ4_9BACT</name>
<dbReference type="EMBL" id="CP119311">
    <property type="protein sequence ID" value="WEK38134.1"/>
    <property type="molecule type" value="Genomic_DNA"/>
</dbReference>
<proteinExistence type="predicted"/>
<dbReference type="Proteomes" id="UP001220610">
    <property type="component" value="Chromosome"/>
</dbReference>
<evidence type="ECO:0000313" key="3">
    <source>
        <dbReference type="Proteomes" id="UP001220610"/>
    </source>
</evidence>
<protein>
    <recommendedName>
        <fullName evidence="4">Outer membrane protein beta-barrel domain-containing protein</fullName>
    </recommendedName>
</protein>
<organism evidence="2 3">
    <name type="scientific">Candidatus Pseudobacter hemicellulosilyticus</name>
    <dbReference type="NCBI Taxonomy" id="3121375"/>
    <lineage>
        <taxon>Bacteria</taxon>
        <taxon>Pseudomonadati</taxon>
        <taxon>Bacteroidota</taxon>
        <taxon>Chitinophagia</taxon>
        <taxon>Chitinophagales</taxon>
        <taxon>Chitinophagaceae</taxon>
        <taxon>Pseudobacter</taxon>
    </lineage>
</organism>
<dbReference type="AlphaFoldDB" id="A0AAJ6BJQ4"/>
<accession>A0AAJ6BJQ4</accession>
<sequence length="201" mass="22389">MNRICIWLIIACCHWQAVRAQAADTAASSSGTTAAWRFQSINSVGLAVNSNSSGWLLQSVNGIRKQSWFAGIGVGIDQVRFRGIPVFVDLRKYLFSNPRSKYNPFVYADAGVHISVPSESDKNHDRRYHFNNGLYTDAGLGLNLALPRQQALALSLGYSYKSVKFTEVPYNPIAAAPTVNRDFVRYELSRISVKLGWVWGK</sequence>
<evidence type="ECO:0000313" key="2">
    <source>
        <dbReference type="EMBL" id="WEK38134.1"/>
    </source>
</evidence>